<dbReference type="AlphaFoldDB" id="A0A061RPM5"/>
<proteinExistence type="predicted"/>
<reference evidence="1" key="1">
    <citation type="submission" date="2014-05" db="EMBL/GenBank/DDBJ databases">
        <title>The transcriptome of the halophilic microalga Tetraselmis sp. GSL018 isolated from the Great Salt Lake, Utah.</title>
        <authorList>
            <person name="Jinkerson R.E."/>
            <person name="D'Adamo S."/>
            <person name="Posewitz M.C."/>
        </authorList>
    </citation>
    <scope>NUCLEOTIDE SEQUENCE</scope>
    <source>
        <strain evidence="1">GSL018</strain>
    </source>
</reference>
<feature type="non-terminal residue" evidence="1">
    <location>
        <position position="134"/>
    </location>
</feature>
<sequence>SREREQRRGSLLCSFHSPPSTPLCPAPFLPPVCCAVIKARTDYAAPYRAWKCPIITTTMALCSDRLRHSAVTESGRAAELSLKKRSCASGTSGHRRAPVPTAELKAAELPSRALPRLGCHLGSRGISQSPFPRR</sequence>
<name>A0A061RPM5_9CHLO</name>
<feature type="non-terminal residue" evidence="1">
    <location>
        <position position="1"/>
    </location>
</feature>
<gene>
    <name evidence="1" type="ORF">TSPGSL018_30645</name>
</gene>
<protein>
    <submittedName>
        <fullName evidence="1">Uncharacterized protein</fullName>
    </submittedName>
</protein>
<dbReference type="EMBL" id="GBEZ01013253">
    <property type="protein sequence ID" value="JAC72714.1"/>
    <property type="molecule type" value="Transcribed_RNA"/>
</dbReference>
<organism evidence="1">
    <name type="scientific">Tetraselmis sp. GSL018</name>
    <dbReference type="NCBI Taxonomy" id="582737"/>
    <lineage>
        <taxon>Eukaryota</taxon>
        <taxon>Viridiplantae</taxon>
        <taxon>Chlorophyta</taxon>
        <taxon>core chlorophytes</taxon>
        <taxon>Chlorodendrophyceae</taxon>
        <taxon>Chlorodendrales</taxon>
        <taxon>Chlorodendraceae</taxon>
        <taxon>Tetraselmis</taxon>
    </lineage>
</organism>
<evidence type="ECO:0000313" key="1">
    <source>
        <dbReference type="EMBL" id="JAC72714.1"/>
    </source>
</evidence>
<accession>A0A061RPM5</accession>